<sequence>MDPGKAYLLKIRLHGHQSRENFTFRTEEVIYSDRTNFKDFIDHIREKYPWGVNEFVTMNYFDPVNRNYPQVCSDQSMLEMFDKNMTSKEISMLIQIHKNNEQAVVLPLADWPTPKKVVSGAEPNAVNIHEVPCTPSLAMPSQATISQPSSSTQPVVDMYLENLFEQNEHVGVDDEDMYSDDEIVVAVTNAGQEKEPTDVPKVDSEERDEVEVEVEEGGRRRGRRRKGMRSGWRRGRRRRKGRRSGLAIAQHAIKHEFEYNIVKTDPGRFIAKCAAEGCGWRIHASTMQDGVTMQVKTNSVPHSCSSARRSEKIKPAKVECKGGSGHREGDPADYQAMLAERGPPKKRQKSSNAHAETSIVHVPSASSAQNAILSATMTYPPSKSCQTGKKGQDLSNTSSGSVRSRSVTGSNQPEPLSVLMPLAAPGENSKAKAKTDQN</sequence>
<evidence type="ECO:0000256" key="1">
    <source>
        <dbReference type="SAM" id="MobiDB-lite"/>
    </source>
</evidence>
<evidence type="ECO:0000259" key="2">
    <source>
        <dbReference type="Pfam" id="PF03108"/>
    </source>
</evidence>
<gene>
    <name evidence="3" type="ORF">OsJ_15275</name>
</gene>
<dbReference type="EMBL" id="CM000141">
    <property type="protein sequence ID" value="EEE61233.1"/>
    <property type="molecule type" value="Genomic_DNA"/>
</dbReference>
<feature type="compositionally biased region" description="Basic and acidic residues" evidence="1">
    <location>
        <begin position="308"/>
        <end position="330"/>
    </location>
</feature>
<feature type="compositionally biased region" description="Polar residues" evidence="1">
    <location>
        <begin position="380"/>
        <end position="389"/>
    </location>
</feature>
<feature type="region of interest" description="Disordered" evidence="1">
    <location>
        <begin position="301"/>
        <end position="362"/>
    </location>
</feature>
<feature type="domain" description="Transposase MuDR plant" evidence="2">
    <location>
        <begin position="247"/>
        <end position="295"/>
    </location>
</feature>
<name>B9FFU9_ORYSJ</name>
<reference evidence="3" key="1">
    <citation type="journal article" date="2005" name="PLoS Biol.">
        <title>The genomes of Oryza sativa: a history of duplications.</title>
        <authorList>
            <person name="Yu J."/>
            <person name="Wang J."/>
            <person name="Lin W."/>
            <person name="Li S."/>
            <person name="Li H."/>
            <person name="Zhou J."/>
            <person name="Ni P."/>
            <person name="Dong W."/>
            <person name="Hu S."/>
            <person name="Zeng C."/>
            <person name="Zhang J."/>
            <person name="Zhang Y."/>
            <person name="Li R."/>
            <person name="Xu Z."/>
            <person name="Li S."/>
            <person name="Li X."/>
            <person name="Zheng H."/>
            <person name="Cong L."/>
            <person name="Lin L."/>
            <person name="Yin J."/>
            <person name="Geng J."/>
            <person name="Li G."/>
            <person name="Shi J."/>
            <person name="Liu J."/>
            <person name="Lv H."/>
            <person name="Li J."/>
            <person name="Wang J."/>
            <person name="Deng Y."/>
            <person name="Ran L."/>
            <person name="Shi X."/>
            <person name="Wang X."/>
            <person name="Wu Q."/>
            <person name="Li C."/>
            <person name="Ren X."/>
            <person name="Wang J."/>
            <person name="Wang X."/>
            <person name="Li D."/>
            <person name="Liu D."/>
            <person name="Zhang X."/>
            <person name="Ji Z."/>
            <person name="Zhao W."/>
            <person name="Sun Y."/>
            <person name="Zhang Z."/>
            <person name="Bao J."/>
            <person name="Han Y."/>
            <person name="Dong L."/>
            <person name="Ji J."/>
            <person name="Chen P."/>
            <person name="Wu S."/>
            <person name="Liu J."/>
            <person name="Xiao Y."/>
            <person name="Bu D."/>
            <person name="Tan J."/>
            <person name="Yang L."/>
            <person name="Ye C."/>
            <person name="Zhang J."/>
            <person name="Xu J."/>
            <person name="Zhou Y."/>
            <person name="Yu Y."/>
            <person name="Zhang B."/>
            <person name="Zhuang S."/>
            <person name="Wei H."/>
            <person name="Liu B."/>
            <person name="Lei M."/>
            <person name="Yu H."/>
            <person name="Li Y."/>
            <person name="Xu H."/>
            <person name="Wei S."/>
            <person name="He X."/>
            <person name="Fang L."/>
            <person name="Zhang Z."/>
            <person name="Zhang Y."/>
            <person name="Huang X."/>
            <person name="Su Z."/>
            <person name="Tong W."/>
            <person name="Li J."/>
            <person name="Tong Z."/>
            <person name="Li S."/>
            <person name="Ye J."/>
            <person name="Wang L."/>
            <person name="Fang L."/>
            <person name="Lei T."/>
            <person name="Chen C."/>
            <person name="Chen H."/>
            <person name="Xu Z."/>
            <person name="Li H."/>
            <person name="Huang H."/>
            <person name="Zhang F."/>
            <person name="Xu H."/>
            <person name="Li N."/>
            <person name="Zhao C."/>
            <person name="Li S."/>
            <person name="Dong L."/>
            <person name="Huang Y."/>
            <person name="Li L."/>
            <person name="Xi Y."/>
            <person name="Qi Q."/>
            <person name="Li W."/>
            <person name="Zhang B."/>
            <person name="Hu W."/>
            <person name="Zhang Y."/>
            <person name="Tian X."/>
            <person name="Jiao Y."/>
            <person name="Liang X."/>
            <person name="Jin J."/>
            <person name="Gao L."/>
            <person name="Zheng W."/>
            <person name="Hao B."/>
            <person name="Liu S."/>
            <person name="Wang W."/>
            <person name="Yuan L."/>
            <person name="Cao M."/>
            <person name="McDermott J."/>
            <person name="Samudrala R."/>
            <person name="Wang J."/>
            <person name="Wong G.K."/>
            <person name="Yang H."/>
        </authorList>
    </citation>
    <scope>NUCLEOTIDE SEQUENCE [LARGE SCALE GENOMIC DNA]</scope>
</reference>
<accession>B9FFU9</accession>
<feature type="compositionally biased region" description="Low complexity" evidence="1">
    <location>
        <begin position="395"/>
        <end position="411"/>
    </location>
</feature>
<dbReference type="Pfam" id="PF03108">
    <property type="entry name" value="DBD_Tnp_Mut"/>
    <property type="match status" value="1"/>
</dbReference>
<reference evidence="3" key="2">
    <citation type="submission" date="2008-12" db="EMBL/GenBank/DDBJ databases">
        <title>Improved gene annotation of the rice (Oryza sativa) genomes.</title>
        <authorList>
            <person name="Wang J."/>
            <person name="Li R."/>
            <person name="Fan W."/>
            <person name="Huang Q."/>
            <person name="Zhang J."/>
            <person name="Zhou Y."/>
            <person name="Hu Y."/>
            <person name="Zi S."/>
            <person name="Li J."/>
            <person name="Ni P."/>
            <person name="Zheng H."/>
            <person name="Zhang Y."/>
            <person name="Zhao M."/>
            <person name="Hao Q."/>
            <person name="McDermott J."/>
            <person name="Samudrala R."/>
            <person name="Kristiansen K."/>
            <person name="Wong G.K.-S."/>
        </authorList>
    </citation>
    <scope>NUCLEOTIDE SEQUENCE</scope>
</reference>
<evidence type="ECO:0000313" key="3">
    <source>
        <dbReference type="EMBL" id="EEE61233.1"/>
    </source>
</evidence>
<feature type="region of interest" description="Disordered" evidence="1">
    <location>
        <begin position="214"/>
        <end position="243"/>
    </location>
</feature>
<feature type="compositionally biased region" description="Basic and acidic residues" evidence="1">
    <location>
        <begin position="429"/>
        <end position="438"/>
    </location>
</feature>
<protein>
    <recommendedName>
        <fullName evidence="2">Transposase MuDR plant domain-containing protein</fullName>
    </recommendedName>
</protein>
<organism evidence="3">
    <name type="scientific">Oryza sativa subsp. japonica</name>
    <name type="common">Rice</name>
    <dbReference type="NCBI Taxonomy" id="39947"/>
    <lineage>
        <taxon>Eukaryota</taxon>
        <taxon>Viridiplantae</taxon>
        <taxon>Streptophyta</taxon>
        <taxon>Embryophyta</taxon>
        <taxon>Tracheophyta</taxon>
        <taxon>Spermatophyta</taxon>
        <taxon>Magnoliopsida</taxon>
        <taxon>Liliopsida</taxon>
        <taxon>Poales</taxon>
        <taxon>Poaceae</taxon>
        <taxon>BOP clade</taxon>
        <taxon>Oryzoideae</taxon>
        <taxon>Oryzeae</taxon>
        <taxon>Oryzinae</taxon>
        <taxon>Oryza</taxon>
        <taxon>Oryza sativa</taxon>
    </lineage>
</organism>
<feature type="compositionally biased region" description="Basic residues" evidence="1">
    <location>
        <begin position="220"/>
        <end position="243"/>
    </location>
</feature>
<dbReference type="Proteomes" id="UP000007752">
    <property type="component" value="Chromosome 4"/>
</dbReference>
<dbReference type="AlphaFoldDB" id="B9FFU9"/>
<feature type="region of interest" description="Disordered" evidence="1">
    <location>
        <begin position="380"/>
        <end position="438"/>
    </location>
</feature>
<proteinExistence type="predicted"/>
<dbReference type="InterPro" id="IPR004332">
    <property type="entry name" value="Transposase_MuDR"/>
</dbReference>